<gene>
    <name evidence="2" type="ORF">A1507_19550</name>
</gene>
<evidence type="ECO:0000313" key="3">
    <source>
        <dbReference type="Proteomes" id="UP000077857"/>
    </source>
</evidence>
<reference evidence="2 3" key="1">
    <citation type="submission" date="2016-03" db="EMBL/GenBank/DDBJ databases">
        <authorList>
            <person name="Ploux O."/>
        </authorList>
    </citation>
    <scope>NUCLEOTIDE SEQUENCE [LARGE SCALE GENOMIC DNA]</scope>
    <source>
        <strain evidence="2 3">R-45378</strain>
    </source>
</reference>
<dbReference type="EMBL" id="LUUJ01000115">
    <property type="protein sequence ID" value="OAI11904.1"/>
    <property type="molecule type" value="Genomic_DNA"/>
</dbReference>
<name>A0A177N2M6_9GAMM</name>
<evidence type="ECO:0000256" key="1">
    <source>
        <dbReference type="SAM" id="MobiDB-lite"/>
    </source>
</evidence>
<sequence length="945" mass="104707">METVWFRDWSAALPSGSGDAIHLTGMRHETDSGGVRSVTLFGVSTAAASVKVHIESEGGAQEKTVSLAGLQRFAVDFQLPASDRDLLITAANTGTGLTGYDRAVHRFGIAGSVELDSPTILAGSSDFSGYTAGIPDRIQYSRTFVKLNPSPAWVEKLGSIAFGSGDEYFHVASINEASKKEIAKLFKSYRRGDLSLAEYESELGRLVKTNFHRQMTHLPTETIAKWKDYYNKLKAFEAGLDAEDAKTARRIVTGKKSRLGNHGSADPFSIATSFAPSAAMMYPVRPGDLGLVKADDPAAAFEDFVDEAMRYWKAHARLGVLFHERTRTRPTRLVLGEPIYQLALTPGEEVQIRQVAETRRKTAFSEVTDQTSEKESVFSSTWSTDMASTISSQQSFQSTATIGGGASGTVPIPEVPVGVSTQVSASSSSADSESTEDSVSTRRQRVETQTARMRQQHRIQIDIATEDNQSLGTTRTLRNHNQQRSVMHTFHKVYRKEQISLERYGASLCLRLEVDDPARETRALFNANLSKIEPATVAPKNIMPPVPEISHEVRKWVYPTDGDGGPFHGWRVDRWKTKTWDLKTLAGTDGYVLSEPPRFVMTECRLAFYANPLHSLDPDPDFDPDIVPLNETTETVPNVWVGWSFARNGGCVRWLEEPRLDSDNPIARLKFSLPLFYTAPGILGEKEMEIVRIRFRIETKWRPSDATHAEYFAKVHAEELRLAAEFDPRQVFQLHEIAVASYPSTLLNRALFEGLQLSGGQANPVVCSIFDLDGVFIENSPYWTSPSGRENYDSIAVRLQRLPAQFPLHELLTDDLVASHAIVYVPIKAGMEEAALAMLKEAASEASTIAADFRRFREGAFGPLADPAIPNVEAHLGPNPVPVTPAGAPDWEQPWEKPQRKFRILGQWSDLVPTDGVHVESHLSATVVTDENEVYRLERLAAKEE</sequence>
<dbReference type="OrthoDB" id="8877021at2"/>
<dbReference type="Proteomes" id="UP000077857">
    <property type="component" value="Unassembled WGS sequence"/>
</dbReference>
<protein>
    <submittedName>
        <fullName evidence="2">Uncharacterized protein</fullName>
    </submittedName>
</protein>
<evidence type="ECO:0000313" key="2">
    <source>
        <dbReference type="EMBL" id="OAI11904.1"/>
    </source>
</evidence>
<accession>A0A177N2M6</accession>
<proteinExistence type="predicted"/>
<dbReference type="RefSeq" id="WP_064042165.1">
    <property type="nucleotide sequence ID" value="NZ_LUUJ01000115.1"/>
</dbReference>
<organism evidence="2 3">
    <name type="scientific">Methylomonas koyamae</name>
    <dbReference type="NCBI Taxonomy" id="702114"/>
    <lineage>
        <taxon>Bacteria</taxon>
        <taxon>Pseudomonadati</taxon>
        <taxon>Pseudomonadota</taxon>
        <taxon>Gammaproteobacteria</taxon>
        <taxon>Methylococcales</taxon>
        <taxon>Methylococcaceae</taxon>
        <taxon>Methylomonas</taxon>
    </lineage>
</organism>
<comment type="caution">
    <text evidence="2">The sequence shown here is derived from an EMBL/GenBank/DDBJ whole genome shotgun (WGS) entry which is preliminary data.</text>
</comment>
<feature type="compositionally biased region" description="Low complexity" evidence="1">
    <location>
        <begin position="423"/>
        <end position="432"/>
    </location>
</feature>
<feature type="region of interest" description="Disordered" evidence="1">
    <location>
        <begin position="420"/>
        <end position="455"/>
    </location>
</feature>
<dbReference type="AlphaFoldDB" id="A0A177N2M6"/>